<dbReference type="EMBL" id="OBEG01000009">
    <property type="protein sequence ID" value="SNY89465.1"/>
    <property type="molecule type" value="Genomic_DNA"/>
</dbReference>
<sequence length="42" mass="4268">MSTIHLGALVGTVGRPVLTQAFSKTVKAVEARDSDTGTAGHS</sequence>
<gene>
    <name evidence="1" type="ORF">SAMN04244553_6480</name>
</gene>
<evidence type="ECO:0000313" key="2">
    <source>
        <dbReference type="Proteomes" id="UP000219565"/>
    </source>
</evidence>
<accession>A0A285LX59</accession>
<proteinExistence type="predicted"/>
<name>A0A285LX59_9NOCA</name>
<keyword evidence="2" id="KW-1185">Reference proteome</keyword>
<dbReference type="Proteomes" id="UP000219565">
    <property type="component" value="Unassembled WGS sequence"/>
</dbReference>
<evidence type="ECO:0000313" key="1">
    <source>
        <dbReference type="EMBL" id="SNY89465.1"/>
    </source>
</evidence>
<dbReference type="AlphaFoldDB" id="A0A285LX59"/>
<organism evidence="1 2">
    <name type="scientific">Nocardia amikacinitolerans</name>
    <dbReference type="NCBI Taxonomy" id="756689"/>
    <lineage>
        <taxon>Bacteria</taxon>
        <taxon>Bacillati</taxon>
        <taxon>Actinomycetota</taxon>
        <taxon>Actinomycetes</taxon>
        <taxon>Mycobacteriales</taxon>
        <taxon>Nocardiaceae</taxon>
        <taxon>Nocardia</taxon>
    </lineage>
</organism>
<protein>
    <submittedName>
        <fullName evidence="1">Uncharacterized protein</fullName>
    </submittedName>
</protein>
<dbReference type="RefSeq" id="WP_281256228.1">
    <property type="nucleotide sequence ID" value="NZ_OBEG01000009.1"/>
</dbReference>
<reference evidence="1 2" key="1">
    <citation type="submission" date="2017-09" db="EMBL/GenBank/DDBJ databases">
        <authorList>
            <person name="Ehlers B."/>
            <person name="Leendertz F.H."/>
        </authorList>
    </citation>
    <scope>NUCLEOTIDE SEQUENCE [LARGE SCALE GENOMIC DNA]</scope>
    <source>
        <strain evidence="1 2">DSM 45537</strain>
    </source>
</reference>